<reference evidence="2 3" key="1">
    <citation type="submission" date="2024-02" db="EMBL/GenBank/DDBJ databases">
        <title>Chromosome-scale genome assembly of the rough periwinkle Littorina saxatilis.</title>
        <authorList>
            <person name="De Jode A."/>
            <person name="Faria R."/>
            <person name="Formenti G."/>
            <person name="Sims Y."/>
            <person name="Smith T.P."/>
            <person name="Tracey A."/>
            <person name="Wood J.M.D."/>
            <person name="Zagrodzka Z.B."/>
            <person name="Johannesson K."/>
            <person name="Butlin R.K."/>
            <person name="Leder E.H."/>
        </authorList>
    </citation>
    <scope>NUCLEOTIDE SEQUENCE [LARGE SCALE GENOMIC DNA]</scope>
    <source>
        <strain evidence="2">Snail1</strain>
        <tissue evidence="2">Muscle</tissue>
    </source>
</reference>
<proteinExistence type="predicted"/>
<feature type="region of interest" description="Disordered" evidence="1">
    <location>
        <begin position="1"/>
        <end position="47"/>
    </location>
</feature>
<organism evidence="2 3">
    <name type="scientific">Littorina saxatilis</name>
    <dbReference type="NCBI Taxonomy" id="31220"/>
    <lineage>
        <taxon>Eukaryota</taxon>
        <taxon>Metazoa</taxon>
        <taxon>Spiralia</taxon>
        <taxon>Lophotrochozoa</taxon>
        <taxon>Mollusca</taxon>
        <taxon>Gastropoda</taxon>
        <taxon>Caenogastropoda</taxon>
        <taxon>Littorinimorpha</taxon>
        <taxon>Littorinoidea</taxon>
        <taxon>Littorinidae</taxon>
        <taxon>Littorina</taxon>
    </lineage>
</organism>
<dbReference type="EMBL" id="JBAMIC010000001">
    <property type="protein sequence ID" value="KAK7115443.1"/>
    <property type="molecule type" value="Genomic_DNA"/>
</dbReference>
<dbReference type="Proteomes" id="UP001374579">
    <property type="component" value="Unassembled WGS sequence"/>
</dbReference>
<evidence type="ECO:0000256" key="1">
    <source>
        <dbReference type="SAM" id="MobiDB-lite"/>
    </source>
</evidence>
<protein>
    <submittedName>
        <fullName evidence="2">Uncharacterized protein</fullName>
    </submittedName>
</protein>
<feature type="compositionally biased region" description="Low complexity" evidence="1">
    <location>
        <begin position="369"/>
        <end position="379"/>
    </location>
</feature>
<feature type="compositionally biased region" description="Polar residues" evidence="1">
    <location>
        <begin position="186"/>
        <end position="199"/>
    </location>
</feature>
<keyword evidence="3" id="KW-1185">Reference proteome</keyword>
<accession>A0AAN9GNV4</accession>
<feature type="compositionally biased region" description="Basic and acidic residues" evidence="1">
    <location>
        <begin position="391"/>
        <end position="400"/>
    </location>
</feature>
<gene>
    <name evidence="2" type="ORF">V1264_001303</name>
</gene>
<feature type="region of interest" description="Disordered" evidence="1">
    <location>
        <begin position="369"/>
        <end position="400"/>
    </location>
</feature>
<feature type="compositionally biased region" description="Basic residues" evidence="1">
    <location>
        <begin position="112"/>
        <end position="122"/>
    </location>
</feature>
<evidence type="ECO:0000313" key="3">
    <source>
        <dbReference type="Proteomes" id="UP001374579"/>
    </source>
</evidence>
<feature type="compositionally biased region" description="Basic and acidic residues" evidence="1">
    <location>
        <begin position="1"/>
        <end position="22"/>
    </location>
</feature>
<comment type="caution">
    <text evidence="2">The sequence shown here is derived from an EMBL/GenBank/DDBJ whole genome shotgun (WGS) entry which is preliminary data.</text>
</comment>
<name>A0AAN9GNV4_9CAEN</name>
<dbReference type="AlphaFoldDB" id="A0AAN9GNV4"/>
<sequence>MDTKKSDHAYPKHRRCSPEKQSSEGVFPPLVTGEQNEKPKQASRRCLPAKADMPLDLGKDCCENEKGMTSFSAVLGHAHKDHTYLNSSQQKKSCAVPAPLGVQGMASSSARKMAKRRKTKKQNNRDTDHMYNTRRTESAETPTSEKPTRNTDHLYNLRKVEVPAETLIKRPNNRDTDHLYNLQTSKTQPQETRVETTGVSVGADAGRGARKGVGRGPADVDKRVVDKDHMYQHNSRKTRDRLDKGGRAAKRKLQPPENVVTAVTSRKKRSVLRVPESLKSSLTNQGRQKRSCSNAAYISRTDISATVSAASAVTVGSEISEQSVIEEAVYGDKVCSISLQREMVADPLSEHGHTTVQCKGTNVLQASSSSLLASSSTSTNKRIGPAQSDNGSDRMCEDDSSRSGVFHIDHMYVHADYLDNEGSEDSKVGLTGEGYKQEHSYAYSEEIRYDACKNCSQLVQQLIGTIRQQKDHIGDLKKQLQVAHAKNKLLSTMFSNQLEDVN</sequence>
<feature type="region of interest" description="Disordered" evidence="1">
    <location>
        <begin position="96"/>
        <end position="150"/>
    </location>
</feature>
<feature type="region of interest" description="Disordered" evidence="1">
    <location>
        <begin position="186"/>
        <end position="256"/>
    </location>
</feature>
<feature type="compositionally biased region" description="Basic and acidic residues" evidence="1">
    <location>
        <begin position="123"/>
        <end position="138"/>
    </location>
</feature>
<feature type="compositionally biased region" description="Basic and acidic residues" evidence="1">
    <location>
        <begin position="218"/>
        <end position="231"/>
    </location>
</feature>
<evidence type="ECO:0000313" key="2">
    <source>
        <dbReference type="EMBL" id="KAK7115443.1"/>
    </source>
</evidence>